<comment type="caution">
    <text evidence="1">The sequence shown here is derived from an EMBL/GenBank/DDBJ whole genome shotgun (WGS) entry which is preliminary data.</text>
</comment>
<protein>
    <submittedName>
        <fullName evidence="1">Uncharacterized protein</fullName>
    </submittedName>
</protein>
<dbReference type="Proteomes" id="UP000887116">
    <property type="component" value="Unassembled WGS sequence"/>
</dbReference>
<gene>
    <name evidence="1" type="ORF">TNCT_553051</name>
</gene>
<sequence>MRNVLPVPPGASKKIKEKESTLPCRNCQHNAVLMVLCSSVSSGTLRVIIAAISTVLYHSSRFISVFVKVNVLRFGECIPKLLSGKLAMTMQISSIAINASLYIASLNVIVRSLTPCAMSVQYIISH</sequence>
<dbReference type="AlphaFoldDB" id="A0A8X6GPJ3"/>
<evidence type="ECO:0000313" key="2">
    <source>
        <dbReference type="Proteomes" id="UP000887116"/>
    </source>
</evidence>
<evidence type="ECO:0000313" key="1">
    <source>
        <dbReference type="EMBL" id="GFR07923.1"/>
    </source>
</evidence>
<reference evidence="1" key="1">
    <citation type="submission" date="2020-07" db="EMBL/GenBank/DDBJ databases">
        <title>Multicomponent nature underlies the extraordinary mechanical properties of spider dragline silk.</title>
        <authorList>
            <person name="Kono N."/>
            <person name="Nakamura H."/>
            <person name="Mori M."/>
            <person name="Yoshida Y."/>
            <person name="Ohtoshi R."/>
            <person name="Malay A.D."/>
            <person name="Moran D.A.P."/>
            <person name="Tomita M."/>
            <person name="Numata K."/>
            <person name="Arakawa K."/>
        </authorList>
    </citation>
    <scope>NUCLEOTIDE SEQUENCE</scope>
</reference>
<accession>A0A8X6GPJ3</accession>
<name>A0A8X6GPJ3_TRICU</name>
<dbReference type="EMBL" id="BMAO01016347">
    <property type="protein sequence ID" value="GFR07923.1"/>
    <property type="molecule type" value="Genomic_DNA"/>
</dbReference>
<organism evidence="1 2">
    <name type="scientific">Trichonephila clavata</name>
    <name type="common">Joro spider</name>
    <name type="synonym">Nephila clavata</name>
    <dbReference type="NCBI Taxonomy" id="2740835"/>
    <lineage>
        <taxon>Eukaryota</taxon>
        <taxon>Metazoa</taxon>
        <taxon>Ecdysozoa</taxon>
        <taxon>Arthropoda</taxon>
        <taxon>Chelicerata</taxon>
        <taxon>Arachnida</taxon>
        <taxon>Araneae</taxon>
        <taxon>Araneomorphae</taxon>
        <taxon>Entelegynae</taxon>
        <taxon>Araneoidea</taxon>
        <taxon>Nephilidae</taxon>
        <taxon>Trichonephila</taxon>
    </lineage>
</organism>
<proteinExistence type="predicted"/>
<keyword evidence="2" id="KW-1185">Reference proteome</keyword>